<dbReference type="InterPro" id="IPR012337">
    <property type="entry name" value="RNaseH-like_sf"/>
</dbReference>
<evidence type="ECO:0000313" key="3">
    <source>
        <dbReference type="Proteomes" id="UP000261340"/>
    </source>
</evidence>
<dbReference type="OMA" id="SEFHEFA"/>
<evidence type="ECO:0000259" key="1">
    <source>
        <dbReference type="PROSITE" id="PS50994"/>
    </source>
</evidence>
<evidence type="ECO:0000313" key="2">
    <source>
        <dbReference type="Ensembl" id="ENSACIP00000028574.1"/>
    </source>
</evidence>
<sequence length="187" mass="21242">MCVRDNGPQYDCSEFHEFAKQNGFKHVTSSPLYAQAHGQAGKGVQIVKRLLKKARVSKADPYLALLSYRTTSLECGASPAELLMCCKLRTTLPHIPTHSDYKYNNKVPDKSTRLEHRQKMNYGKMARNPDPLQKEDDVQIEGPELWDRKATILKMHHSEPPPPSPVTVTLRQTVKERCGYLALLRIT</sequence>
<dbReference type="GeneTree" id="ENSGT01030000235859"/>
<dbReference type="AlphaFoldDB" id="A0A3Q0SUC5"/>
<dbReference type="PANTHER" id="PTHR37984:SF5">
    <property type="entry name" value="PROTEIN NYNRIN-LIKE"/>
    <property type="match status" value="1"/>
</dbReference>
<dbReference type="PROSITE" id="PS50994">
    <property type="entry name" value="INTEGRASE"/>
    <property type="match status" value="1"/>
</dbReference>
<organism evidence="2 3">
    <name type="scientific">Amphilophus citrinellus</name>
    <name type="common">Midas cichlid</name>
    <name type="synonym">Cichlasoma citrinellum</name>
    <dbReference type="NCBI Taxonomy" id="61819"/>
    <lineage>
        <taxon>Eukaryota</taxon>
        <taxon>Metazoa</taxon>
        <taxon>Chordata</taxon>
        <taxon>Craniata</taxon>
        <taxon>Vertebrata</taxon>
        <taxon>Euteleostomi</taxon>
        <taxon>Actinopterygii</taxon>
        <taxon>Neopterygii</taxon>
        <taxon>Teleostei</taxon>
        <taxon>Neoteleostei</taxon>
        <taxon>Acanthomorphata</taxon>
        <taxon>Ovalentaria</taxon>
        <taxon>Cichlomorphae</taxon>
        <taxon>Cichliformes</taxon>
        <taxon>Cichlidae</taxon>
        <taxon>New World cichlids</taxon>
        <taxon>Cichlasomatinae</taxon>
        <taxon>Heroini</taxon>
        <taxon>Amphilophus</taxon>
    </lineage>
</organism>
<dbReference type="GO" id="GO:0015074">
    <property type="term" value="P:DNA integration"/>
    <property type="evidence" value="ECO:0007669"/>
    <property type="project" value="InterPro"/>
</dbReference>
<dbReference type="Gene3D" id="3.30.420.10">
    <property type="entry name" value="Ribonuclease H-like superfamily/Ribonuclease H"/>
    <property type="match status" value="1"/>
</dbReference>
<accession>A0A3Q0SUC5</accession>
<name>A0A3Q0SUC5_AMPCI</name>
<keyword evidence="3" id="KW-1185">Reference proteome</keyword>
<dbReference type="InterPro" id="IPR050951">
    <property type="entry name" value="Retrovirus_Pol_polyprotein"/>
</dbReference>
<dbReference type="SUPFAM" id="SSF53098">
    <property type="entry name" value="Ribonuclease H-like"/>
    <property type="match status" value="1"/>
</dbReference>
<dbReference type="GO" id="GO:0003676">
    <property type="term" value="F:nucleic acid binding"/>
    <property type="evidence" value="ECO:0007669"/>
    <property type="project" value="InterPro"/>
</dbReference>
<dbReference type="InterPro" id="IPR001584">
    <property type="entry name" value="Integrase_cat-core"/>
</dbReference>
<dbReference type="PANTHER" id="PTHR37984">
    <property type="entry name" value="PROTEIN CBG26694"/>
    <property type="match status" value="1"/>
</dbReference>
<dbReference type="STRING" id="61819.ENSACIP00000028574"/>
<dbReference type="Ensembl" id="ENSACIT00000029330.1">
    <property type="protein sequence ID" value="ENSACIP00000028574.1"/>
    <property type="gene ID" value="ENSACIG00000022124.1"/>
</dbReference>
<reference evidence="2" key="1">
    <citation type="submission" date="2025-08" db="UniProtKB">
        <authorList>
            <consortium name="Ensembl"/>
        </authorList>
    </citation>
    <scope>IDENTIFICATION</scope>
</reference>
<dbReference type="Proteomes" id="UP000261340">
    <property type="component" value="Unplaced"/>
</dbReference>
<feature type="domain" description="Integrase catalytic" evidence="1">
    <location>
        <begin position="1"/>
        <end position="53"/>
    </location>
</feature>
<protein>
    <recommendedName>
        <fullName evidence="1">Integrase catalytic domain-containing protein</fullName>
    </recommendedName>
</protein>
<dbReference type="InterPro" id="IPR036397">
    <property type="entry name" value="RNaseH_sf"/>
</dbReference>
<proteinExistence type="predicted"/>
<reference evidence="2" key="2">
    <citation type="submission" date="2025-09" db="UniProtKB">
        <authorList>
            <consortium name="Ensembl"/>
        </authorList>
    </citation>
    <scope>IDENTIFICATION</scope>
</reference>